<comment type="similarity">
    <text evidence="1">Belongs to the DinB family.</text>
</comment>
<evidence type="ECO:0000313" key="3">
    <source>
        <dbReference type="EMBL" id="REE82208.1"/>
    </source>
</evidence>
<dbReference type="SUPFAM" id="SSF109854">
    <property type="entry name" value="DinB/YfiT-like putative metalloenzymes"/>
    <property type="match status" value="1"/>
</dbReference>
<keyword evidence="4" id="KW-1185">Reference proteome</keyword>
<dbReference type="AlphaFoldDB" id="A0A3D9RRU9"/>
<dbReference type="OrthoDB" id="1162179at2"/>
<name>A0A3D9RRU9_9FLAO</name>
<dbReference type="GO" id="GO:0046872">
    <property type="term" value="F:metal ion binding"/>
    <property type="evidence" value="ECO:0007669"/>
    <property type="project" value="UniProtKB-KW"/>
</dbReference>
<organism evidence="3 4">
    <name type="scientific">Lutibacter oceani</name>
    <dbReference type="NCBI Taxonomy" id="1853311"/>
    <lineage>
        <taxon>Bacteria</taxon>
        <taxon>Pseudomonadati</taxon>
        <taxon>Bacteroidota</taxon>
        <taxon>Flavobacteriia</taxon>
        <taxon>Flavobacteriales</taxon>
        <taxon>Flavobacteriaceae</taxon>
        <taxon>Lutibacter</taxon>
    </lineage>
</organism>
<evidence type="ECO:0000256" key="2">
    <source>
        <dbReference type="ARBA" id="ARBA00022723"/>
    </source>
</evidence>
<dbReference type="RefSeq" id="WP_115880170.1">
    <property type="nucleotide sequence ID" value="NZ_QTTQ01000010.1"/>
</dbReference>
<evidence type="ECO:0000313" key="4">
    <source>
        <dbReference type="Proteomes" id="UP000256429"/>
    </source>
</evidence>
<sequence>MITAIEKNLQRGIQLLQYISDEDYSNTSIAPYYSSIGSHMRHILDVFDCIFEGLPVNEINLINRKRNLQSENYTKYGLEYFNETLLKLNSLKNQDFNKIIKVSDDLGLGIITANYTLAGVLIQAHSHAIHHFASVGYVISQLGIELPDDDFGFNPTTPKLKNIN</sequence>
<accession>A0A3D9RRU9</accession>
<evidence type="ECO:0000256" key="1">
    <source>
        <dbReference type="ARBA" id="ARBA00008635"/>
    </source>
</evidence>
<proteinExistence type="inferred from homology"/>
<dbReference type="EMBL" id="QTTQ01000010">
    <property type="protein sequence ID" value="REE82208.1"/>
    <property type="molecule type" value="Genomic_DNA"/>
</dbReference>
<dbReference type="Gene3D" id="1.20.120.450">
    <property type="entry name" value="dinb family like domain"/>
    <property type="match status" value="1"/>
</dbReference>
<dbReference type="Pfam" id="PF05163">
    <property type="entry name" value="DinB"/>
    <property type="match status" value="1"/>
</dbReference>
<keyword evidence="2" id="KW-0479">Metal-binding</keyword>
<gene>
    <name evidence="3" type="ORF">BX611_1754</name>
</gene>
<reference evidence="3 4" key="1">
    <citation type="submission" date="2018-08" db="EMBL/GenBank/DDBJ databases">
        <title>Genomic Encyclopedia of Type Strains, Phase III (KMG-III): the genomes of soil and plant-associated and newly described type strains.</title>
        <authorList>
            <person name="Whitman W."/>
        </authorList>
    </citation>
    <scope>NUCLEOTIDE SEQUENCE [LARGE SCALE GENOMIC DNA]</scope>
    <source>
        <strain evidence="3 4">325-5</strain>
    </source>
</reference>
<dbReference type="InterPro" id="IPR007837">
    <property type="entry name" value="DinB"/>
</dbReference>
<comment type="caution">
    <text evidence="3">The sequence shown here is derived from an EMBL/GenBank/DDBJ whole genome shotgun (WGS) entry which is preliminary data.</text>
</comment>
<dbReference type="Proteomes" id="UP000256429">
    <property type="component" value="Unassembled WGS sequence"/>
</dbReference>
<protein>
    <submittedName>
        <fullName evidence="3">DinB family protein</fullName>
    </submittedName>
</protein>
<dbReference type="InterPro" id="IPR034660">
    <property type="entry name" value="DinB/YfiT-like"/>
</dbReference>